<keyword evidence="6" id="KW-0902">Two-component regulatory system</keyword>
<dbReference type="InterPro" id="IPR003594">
    <property type="entry name" value="HATPase_dom"/>
</dbReference>
<dbReference type="CDD" id="cd00075">
    <property type="entry name" value="HATPase"/>
    <property type="match status" value="1"/>
</dbReference>
<evidence type="ECO:0000313" key="9">
    <source>
        <dbReference type="Proteomes" id="UP000219285"/>
    </source>
</evidence>
<dbReference type="SUPFAM" id="SSF47384">
    <property type="entry name" value="Homodimeric domain of signal transducing histidine kinase"/>
    <property type="match status" value="1"/>
</dbReference>
<dbReference type="OrthoDB" id="9804645at2"/>
<dbReference type="InterPro" id="IPR005467">
    <property type="entry name" value="His_kinase_dom"/>
</dbReference>
<dbReference type="Pfam" id="PF00512">
    <property type="entry name" value="HisKA"/>
    <property type="match status" value="1"/>
</dbReference>
<dbReference type="InterPro" id="IPR050351">
    <property type="entry name" value="BphY/WalK/GraS-like"/>
</dbReference>
<dbReference type="EMBL" id="CP052766">
    <property type="protein sequence ID" value="QJR81629.1"/>
    <property type="molecule type" value="Genomic_DNA"/>
</dbReference>
<dbReference type="InterPro" id="IPR003661">
    <property type="entry name" value="HisK_dim/P_dom"/>
</dbReference>
<dbReference type="PANTHER" id="PTHR45453">
    <property type="entry name" value="PHOSPHATE REGULON SENSOR PROTEIN PHOR"/>
    <property type="match status" value="1"/>
</dbReference>
<protein>
    <recommendedName>
        <fullName evidence="2">histidine kinase</fullName>
        <ecNumber evidence="2">2.7.13.3</ecNumber>
    </recommendedName>
</protein>
<dbReference type="AlphaFoldDB" id="A0A6M4MEW1"/>
<accession>A0A6M4MEW1</accession>
<dbReference type="SUPFAM" id="SSF55874">
    <property type="entry name" value="ATPase domain of HSP90 chaperone/DNA topoisomerase II/histidine kinase"/>
    <property type="match status" value="1"/>
</dbReference>
<dbReference type="InterPro" id="IPR036890">
    <property type="entry name" value="HATPase_C_sf"/>
</dbReference>
<dbReference type="KEGG" id="apel:CA267_013065"/>
<evidence type="ECO:0000313" key="8">
    <source>
        <dbReference type="EMBL" id="QJR81629.1"/>
    </source>
</evidence>
<reference evidence="8 9" key="2">
    <citation type="submission" date="2020-04" db="EMBL/GenBank/DDBJ databases">
        <title>Complete genome sequence of Alteromonas pelagimontana 5.12T.</title>
        <authorList>
            <person name="Sinha R.K."/>
            <person name="Krishnan K.P."/>
            <person name="Kurian J.P."/>
        </authorList>
    </citation>
    <scope>NUCLEOTIDE SEQUENCE [LARGE SCALE GENOMIC DNA]</scope>
    <source>
        <strain evidence="8 9">5.12</strain>
    </source>
</reference>
<evidence type="ECO:0000256" key="5">
    <source>
        <dbReference type="ARBA" id="ARBA00022777"/>
    </source>
</evidence>
<keyword evidence="5 8" id="KW-0418">Kinase</keyword>
<dbReference type="PANTHER" id="PTHR45453:SF1">
    <property type="entry name" value="PHOSPHATE REGULON SENSOR PROTEIN PHOR"/>
    <property type="match status" value="1"/>
</dbReference>
<feature type="domain" description="Histidine kinase" evidence="7">
    <location>
        <begin position="153"/>
        <end position="365"/>
    </location>
</feature>
<dbReference type="PROSITE" id="PS50109">
    <property type="entry name" value="HIS_KIN"/>
    <property type="match status" value="1"/>
</dbReference>
<dbReference type="SMART" id="SM00387">
    <property type="entry name" value="HATPase_c"/>
    <property type="match status" value="1"/>
</dbReference>
<name>A0A6M4MEW1_9ALTE</name>
<dbReference type="GO" id="GO:0005886">
    <property type="term" value="C:plasma membrane"/>
    <property type="evidence" value="ECO:0007669"/>
    <property type="project" value="TreeGrafter"/>
</dbReference>
<dbReference type="InterPro" id="IPR036097">
    <property type="entry name" value="HisK_dim/P_sf"/>
</dbReference>
<evidence type="ECO:0000256" key="6">
    <source>
        <dbReference type="ARBA" id="ARBA00023012"/>
    </source>
</evidence>
<sequence>MKTKACAKYLFDNHEHIFNLWEDRANNEVLAASKTPDLVVRDYLPHFMESLTEALDKYETTSDETQFADINFDPQYSHVHGRARAAVQYYDLRQVMREYAILRQVIREELKKNDLLCFTSLEIIDRFIESSSLEAGQLFVDSIKEVQDKLISVIAHDLRNPISVASSYIEVGEEGLMTAEKVFPAIKRSLAKALKLIGDLLDANQVKAGNGMTFRFERCDMVEEVTYACNEAKEVYANQVHFKSKIDSAVGIYDKSSVHRVLENLISNAIKYGGVDTAVNIAIDGNDNFVTISVHNTGSYIKQEEQASIFNFLSREDNAQSQQKEGWGLGLFLVKVVAAAHKGDAWVESSLESGTTFFIKLNRSAHKENTAFSNFL</sequence>
<dbReference type="CDD" id="cd00082">
    <property type="entry name" value="HisKA"/>
    <property type="match status" value="1"/>
</dbReference>
<dbReference type="PRINTS" id="PR00344">
    <property type="entry name" value="BCTRLSENSOR"/>
</dbReference>
<evidence type="ECO:0000256" key="1">
    <source>
        <dbReference type="ARBA" id="ARBA00000085"/>
    </source>
</evidence>
<gene>
    <name evidence="8" type="ORF">CA267_013065</name>
</gene>
<keyword evidence="9" id="KW-1185">Reference proteome</keyword>
<dbReference type="Gene3D" id="1.10.287.130">
    <property type="match status" value="1"/>
</dbReference>
<dbReference type="GO" id="GO:0016036">
    <property type="term" value="P:cellular response to phosphate starvation"/>
    <property type="evidence" value="ECO:0007669"/>
    <property type="project" value="TreeGrafter"/>
</dbReference>
<evidence type="ECO:0000256" key="4">
    <source>
        <dbReference type="ARBA" id="ARBA00022679"/>
    </source>
</evidence>
<organism evidence="8 9">
    <name type="scientific">Alteromonas pelagimontana</name>
    <dbReference type="NCBI Taxonomy" id="1858656"/>
    <lineage>
        <taxon>Bacteria</taxon>
        <taxon>Pseudomonadati</taxon>
        <taxon>Pseudomonadota</taxon>
        <taxon>Gammaproteobacteria</taxon>
        <taxon>Alteromonadales</taxon>
        <taxon>Alteromonadaceae</taxon>
        <taxon>Alteromonas/Salinimonas group</taxon>
        <taxon>Alteromonas</taxon>
    </lineage>
</organism>
<dbReference type="InterPro" id="IPR004358">
    <property type="entry name" value="Sig_transdc_His_kin-like_C"/>
</dbReference>
<dbReference type="EC" id="2.7.13.3" evidence="2"/>
<evidence type="ECO:0000259" key="7">
    <source>
        <dbReference type="PROSITE" id="PS50109"/>
    </source>
</evidence>
<proteinExistence type="predicted"/>
<evidence type="ECO:0000256" key="2">
    <source>
        <dbReference type="ARBA" id="ARBA00012438"/>
    </source>
</evidence>
<comment type="catalytic activity">
    <reaction evidence="1">
        <text>ATP + protein L-histidine = ADP + protein N-phospho-L-histidine.</text>
        <dbReference type="EC" id="2.7.13.3"/>
    </reaction>
</comment>
<dbReference type="GO" id="GO:0000155">
    <property type="term" value="F:phosphorelay sensor kinase activity"/>
    <property type="evidence" value="ECO:0007669"/>
    <property type="project" value="InterPro"/>
</dbReference>
<keyword evidence="3" id="KW-0597">Phosphoprotein</keyword>
<dbReference type="SMART" id="SM00388">
    <property type="entry name" value="HisKA"/>
    <property type="match status" value="1"/>
</dbReference>
<dbReference type="RefSeq" id="WP_075610807.1">
    <property type="nucleotide sequence ID" value="NZ_CP052766.1"/>
</dbReference>
<dbReference type="Pfam" id="PF02518">
    <property type="entry name" value="HATPase_c"/>
    <property type="match status" value="1"/>
</dbReference>
<evidence type="ECO:0000256" key="3">
    <source>
        <dbReference type="ARBA" id="ARBA00022553"/>
    </source>
</evidence>
<dbReference type="GO" id="GO:0004721">
    <property type="term" value="F:phosphoprotein phosphatase activity"/>
    <property type="evidence" value="ECO:0007669"/>
    <property type="project" value="TreeGrafter"/>
</dbReference>
<dbReference type="Proteomes" id="UP000219285">
    <property type="component" value="Chromosome"/>
</dbReference>
<dbReference type="Gene3D" id="3.30.565.10">
    <property type="entry name" value="Histidine kinase-like ATPase, C-terminal domain"/>
    <property type="match status" value="1"/>
</dbReference>
<reference evidence="9" key="1">
    <citation type="submission" date="2014-12" db="EMBL/GenBank/DDBJ databases">
        <title>Complete genome sequence of a multi-drug resistant Klebsiella pneumoniae.</title>
        <authorList>
            <person name="Hua X."/>
            <person name="Chen Q."/>
            <person name="Li X."/>
            <person name="Feng Y."/>
            <person name="Ruan Z."/>
            <person name="Yu Y."/>
        </authorList>
    </citation>
    <scope>NUCLEOTIDE SEQUENCE [LARGE SCALE GENOMIC DNA]</scope>
    <source>
        <strain evidence="9">5.12</strain>
    </source>
</reference>
<keyword evidence="4" id="KW-0808">Transferase</keyword>